<evidence type="ECO:0000313" key="1">
    <source>
        <dbReference type="EMBL" id="KZP09880.1"/>
    </source>
</evidence>
<dbReference type="PANTHER" id="PTHR38926:SF5">
    <property type="entry name" value="F-BOX AND LEUCINE-RICH REPEAT PROTEIN 6"/>
    <property type="match status" value="1"/>
</dbReference>
<dbReference type="InterPro" id="IPR032675">
    <property type="entry name" value="LRR_dom_sf"/>
</dbReference>
<reference evidence="1 2" key="1">
    <citation type="journal article" date="2016" name="Mol. Biol. Evol.">
        <title>Comparative Genomics of Early-Diverging Mushroom-Forming Fungi Provides Insights into the Origins of Lignocellulose Decay Capabilities.</title>
        <authorList>
            <person name="Nagy L.G."/>
            <person name="Riley R."/>
            <person name="Tritt A."/>
            <person name="Adam C."/>
            <person name="Daum C."/>
            <person name="Floudas D."/>
            <person name="Sun H."/>
            <person name="Yadav J.S."/>
            <person name="Pangilinan J."/>
            <person name="Larsson K.H."/>
            <person name="Matsuura K."/>
            <person name="Barry K."/>
            <person name="Labutti K."/>
            <person name="Kuo R."/>
            <person name="Ohm R.A."/>
            <person name="Bhattacharya S.S."/>
            <person name="Shirouzu T."/>
            <person name="Yoshinaga Y."/>
            <person name="Martin F.M."/>
            <person name="Grigoriev I.V."/>
            <person name="Hibbett D.S."/>
        </authorList>
    </citation>
    <scope>NUCLEOTIDE SEQUENCE [LARGE SCALE GENOMIC DNA]</scope>
    <source>
        <strain evidence="1 2">CBS 109695</strain>
    </source>
</reference>
<evidence type="ECO:0000313" key="2">
    <source>
        <dbReference type="Proteomes" id="UP000076532"/>
    </source>
</evidence>
<dbReference type="EMBL" id="KV417690">
    <property type="protein sequence ID" value="KZP09880.1"/>
    <property type="molecule type" value="Genomic_DNA"/>
</dbReference>
<protein>
    <submittedName>
        <fullName evidence="1">Uncharacterized protein</fullName>
    </submittedName>
</protein>
<accession>A0A165YSW1</accession>
<gene>
    <name evidence="1" type="ORF">FIBSPDRAFT_1051601</name>
</gene>
<dbReference type="Gene3D" id="3.80.10.10">
    <property type="entry name" value="Ribonuclease Inhibitor"/>
    <property type="match status" value="1"/>
</dbReference>
<dbReference type="OrthoDB" id="3270987at2759"/>
<sequence>MNPDDNRAEGLTDKGMSSPVRRCPAEILSAIFVHALPAFPFTLSRNHAPLLLERVCRQWKDIARSTPALWSQIAVELIDGYQERELKIVAICLARSGKHPLSIALGPEMYRIHGRVVSGNPALDLLATECERWHAVHLRLPSEILGDLSVVRGRLPLLHSLSISTDNAEEENDTVAPLDIFVPAPGLRNFKTTSSYFTDVVTNGSLRLPWSGLTCLVIDERKADDIWAILKDCPNLVDLEAYITEEAWGHDDVPHVKLPSLRSLTLRLPQTYTVLSALTLPVLKQASFIINASWGYDPSPDKWHIKSGLIMLLSQSKCTLSKLCIDIGLNTNRTSIGVQDFIGCIEALPSLTELHVPQNMSHIFLQAVTDQQDRANPPLLPKLEKIVLVAQVANFSWNLLAEFLKSRRAAGGQFELLRSLKLTANEFGYTSDPQYTHCLDILRVFESEGMLVEVIKISNDTRTL</sequence>
<dbReference type="AlphaFoldDB" id="A0A165YSW1"/>
<keyword evidence="2" id="KW-1185">Reference proteome</keyword>
<name>A0A165YSW1_9AGAM</name>
<proteinExistence type="predicted"/>
<dbReference type="PANTHER" id="PTHR38926">
    <property type="entry name" value="F-BOX DOMAIN CONTAINING PROTEIN, EXPRESSED"/>
    <property type="match status" value="1"/>
</dbReference>
<organism evidence="1 2">
    <name type="scientific">Athelia psychrophila</name>
    <dbReference type="NCBI Taxonomy" id="1759441"/>
    <lineage>
        <taxon>Eukaryota</taxon>
        <taxon>Fungi</taxon>
        <taxon>Dikarya</taxon>
        <taxon>Basidiomycota</taxon>
        <taxon>Agaricomycotina</taxon>
        <taxon>Agaricomycetes</taxon>
        <taxon>Agaricomycetidae</taxon>
        <taxon>Atheliales</taxon>
        <taxon>Atheliaceae</taxon>
        <taxon>Athelia</taxon>
    </lineage>
</organism>
<dbReference type="SUPFAM" id="SSF52047">
    <property type="entry name" value="RNI-like"/>
    <property type="match status" value="1"/>
</dbReference>
<dbReference type="Proteomes" id="UP000076532">
    <property type="component" value="Unassembled WGS sequence"/>
</dbReference>